<feature type="transmembrane region" description="Helical" evidence="1">
    <location>
        <begin position="7"/>
        <end position="26"/>
    </location>
</feature>
<dbReference type="SUPFAM" id="SSF51905">
    <property type="entry name" value="FAD/NAD(P)-binding domain"/>
    <property type="match status" value="1"/>
</dbReference>
<keyword evidence="1" id="KW-1133">Transmembrane helix</keyword>
<reference evidence="2" key="2">
    <citation type="journal article" date="2024" name="Antonie Van Leeuwenhoek">
        <title>Roseihalotalea indica gen. nov., sp. nov., a halophilic Bacteroidetes from mesopelagic Southwest Indian Ocean with higher carbohydrate metabolic potential.</title>
        <authorList>
            <person name="Chen B."/>
            <person name="Zhang M."/>
            <person name="Lin D."/>
            <person name="Ye J."/>
            <person name="Tang K."/>
        </authorList>
    </citation>
    <scope>NUCLEOTIDE SEQUENCE</scope>
    <source>
        <strain evidence="2">TK19036</strain>
    </source>
</reference>
<keyword evidence="1" id="KW-0472">Membrane</keyword>
<dbReference type="InterPro" id="IPR036188">
    <property type="entry name" value="FAD/NAD-bd_sf"/>
</dbReference>
<evidence type="ECO:0000256" key="1">
    <source>
        <dbReference type="SAM" id="Phobius"/>
    </source>
</evidence>
<gene>
    <name evidence="2" type="ORF">K4G66_01940</name>
</gene>
<dbReference type="EMBL" id="CP120682">
    <property type="protein sequence ID" value="WKN37468.1"/>
    <property type="molecule type" value="Genomic_DNA"/>
</dbReference>
<protein>
    <submittedName>
        <fullName evidence="2">Lycopene cyclase family protein</fullName>
    </submittedName>
</protein>
<reference evidence="2" key="1">
    <citation type="journal article" date="2023" name="Comput. Struct. Biotechnol. J.">
        <title>Discovery of a novel marine Bacteroidetes with a rich repertoire of carbohydrate-active enzymes.</title>
        <authorList>
            <person name="Chen B."/>
            <person name="Liu G."/>
            <person name="Chen Q."/>
            <person name="Wang H."/>
            <person name="Liu L."/>
            <person name="Tang K."/>
        </authorList>
    </citation>
    <scope>NUCLEOTIDE SEQUENCE</scope>
    <source>
        <strain evidence="2">TK19036</strain>
    </source>
</reference>
<name>A0AA49GNJ0_9BACT</name>
<evidence type="ECO:0000313" key="2">
    <source>
        <dbReference type="EMBL" id="WKN37468.1"/>
    </source>
</evidence>
<dbReference type="AlphaFoldDB" id="A0AA49GNJ0"/>
<organism evidence="2">
    <name type="scientific">Roseihalotalea indica</name>
    <dbReference type="NCBI Taxonomy" id="2867963"/>
    <lineage>
        <taxon>Bacteria</taxon>
        <taxon>Pseudomonadati</taxon>
        <taxon>Bacteroidota</taxon>
        <taxon>Cytophagia</taxon>
        <taxon>Cytophagales</taxon>
        <taxon>Catalimonadaceae</taxon>
        <taxon>Roseihalotalea</taxon>
    </lineage>
</organism>
<dbReference type="Pfam" id="PF05834">
    <property type="entry name" value="Lycopene_cycl"/>
    <property type="match status" value="1"/>
</dbReference>
<accession>A0AA49GNJ0</accession>
<proteinExistence type="predicted"/>
<keyword evidence="1" id="KW-0812">Transmembrane</keyword>
<dbReference type="Gene3D" id="3.50.50.60">
    <property type="entry name" value="FAD/NAD(P)-binding domain"/>
    <property type="match status" value="1"/>
</dbReference>
<sequence>MKKTATYDIIIAGGGCAGLSLVYHLLQSAWKDRSILIIDKVTKQANDRTWCFWETAPGPFEEIVHQHWQHLYFHGHQFSQLMDIAPYRYKMIRGIDFYRFVYQEIQQHNNVTYVKAQVQEITEQADGAEVVTEESTYQAQWVFSSLRNADEPRQAEGYQYLLQHFKGWEIRTPHPFFNPKQATLMDFRIDQHGECRFMYVLPTDEQTALVEFTLFSPKLLADEVYTHELQRYLQDYLQLKKGDYQILHEEFGVIPMTDMPYPRHQGKRIIRIGTAGGATKASTGYTFQRIQQDSQQLVQHLISGRNTSPSPIGHSRFNLFDSVLLNVMGRNLYPAKHTFTHLFQKNPPARVLKFLDENTHLGEDLAIMNSVPVLPFLKGTWHALRSL</sequence>